<feature type="region of interest" description="Disordered" evidence="1">
    <location>
        <begin position="1"/>
        <end position="67"/>
    </location>
</feature>
<sequence length="157" mass="17884">MVSSLLSERHLPKLPSRNSMTTDKPSYPPVRNRLAEQDNTPMNQTYTIGTPANRQMAPRERSNSVDSEMAEYSIHGAIAGLFPRNLIHAPNHKKDKFSAHSEKKFPSNESRDSPLPHCMLNKLPSLDGLCVDRKCTMRPWTRTQLELQKFKETLKNA</sequence>
<dbReference type="AlphaFoldDB" id="A0A914CSU3"/>
<feature type="region of interest" description="Disordered" evidence="1">
    <location>
        <begin position="92"/>
        <end position="113"/>
    </location>
</feature>
<dbReference type="Proteomes" id="UP000887540">
    <property type="component" value="Unplaced"/>
</dbReference>
<organism evidence="2 3">
    <name type="scientific">Acrobeloides nanus</name>
    <dbReference type="NCBI Taxonomy" id="290746"/>
    <lineage>
        <taxon>Eukaryota</taxon>
        <taxon>Metazoa</taxon>
        <taxon>Ecdysozoa</taxon>
        <taxon>Nematoda</taxon>
        <taxon>Chromadorea</taxon>
        <taxon>Rhabditida</taxon>
        <taxon>Tylenchina</taxon>
        <taxon>Cephalobomorpha</taxon>
        <taxon>Cephaloboidea</taxon>
        <taxon>Cephalobidae</taxon>
        <taxon>Acrobeloides</taxon>
    </lineage>
</organism>
<proteinExistence type="predicted"/>
<keyword evidence="2" id="KW-1185">Reference proteome</keyword>
<feature type="compositionally biased region" description="Polar residues" evidence="1">
    <location>
        <begin position="37"/>
        <end position="53"/>
    </location>
</feature>
<feature type="compositionally biased region" description="Basic and acidic residues" evidence="1">
    <location>
        <begin position="96"/>
        <end position="113"/>
    </location>
</feature>
<evidence type="ECO:0000313" key="2">
    <source>
        <dbReference type="Proteomes" id="UP000887540"/>
    </source>
</evidence>
<accession>A0A914CSU3</accession>
<reference evidence="3" key="1">
    <citation type="submission" date="2022-11" db="UniProtKB">
        <authorList>
            <consortium name="WormBaseParasite"/>
        </authorList>
    </citation>
    <scope>IDENTIFICATION</scope>
</reference>
<evidence type="ECO:0000256" key="1">
    <source>
        <dbReference type="SAM" id="MobiDB-lite"/>
    </source>
</evidence>
<dbReference type="WBParaSite" id="ACRNAN_scaffold1421.g30738.t1">
    <property type="protein sequence ID" value="ACRNAN_scaffold1421.g30738.t1"/>
    <property type="gene ID" value="ACRNAN_scaffold1421.g30738"/>
</dbReference>
<name>A0A914CSU3_9BILA</name>
<protein>
    <submittedName>
        <fullName evidence="3">Uncharacterized protein</fullName>
    </submittedName>
</protein>
<evidence type="ECO:0000313" key="3">
    <source>
        <dbReference type="WBParaSite" id="ACRNAN_scaffold1421.g30738.t1"/>
    </source>
</evidence>